<protein>
    <submittedName>
        <fullName evidence="3 4">Universal stress protein</fullName>
    </submittedName>
</protein>
<sequence>MYKRILVPLDGSDNAYYALEHAIALAKVFDSQLFLLNVIDVNRFGVYSPDVFTSAAPDMMSFDQAQSKKLLERAQDQVAAHQLHAETIRQTGVPKVTIAVDVPKAQNIDLIVIGRSGTNAISRLFLGSTTAYVVRNTEANVTVVNMPSDEAEEVEQTGDVSADDSK</sequence>
<dbReference type="EMBL" id="CP066817">
    <property type="protein sequence ID" value="QQM59681.1"/>
    <property type="molecule type" value="Genomic_DNA"/>
</dbReference>
<evidence type="ECO:0000256" key="1">
    <source>
        <dbReference type="ARBA" id="ARBA00008791"/>
    </source>
</evidence>
<dbReference type="InterPro" id="IPR006015">
    <property type="entry name" value="Universal_stress_UspA"/>
</dbReference>
<dbReference type="Proteomes" id="UP000076882">
    <property type="component" value="Unassembled WGS sequence"/>
</dbReference>
<dbReference type="KEGG" id="lpb:SH83_07275"/>
<dbReference type="InterPro" id="IPR006016">
    <property type="entry name" value="UspA"/>
</dbReference>
<dbReference type="GeneID" id="77218138"/>
<evidence type="ECO:0000313" key="4">
    <source>
        <dbReference type="EMBL" id="QQM59681.1"/>
    </source>
</evidence>
<dbReference type="Pfam" id="PF00582">
    <property type="entry name" value="Usp"/>
    <property type="match status" value="1"/>
</dbReference>
<proteinExistence type="inferred from homology"/>
<dbReference type="PANTHER" id="PTHR46268">
    <property type="entry name" value="STRESS RESPONSE PROTEIN NHAX"/>
    <property type="match status" value="1"/>
</dbReference>
<accession>A0A0G9GNL8</accession>
<organism evidence="3 5">
    <name type="scientific">Lactiplantibacillus plantarum</name>
    <name type="common">Lactobacillus plantarum</name>
    <dbReference type="NCBI Taxonomy" id="1590"/>
    <lineage>
        <taxon>Bacteria</taxon>
        <taxon>Bacillati</taxon>
        <taxon>Bacillota</taxon>
        <taxon>Bacilli</taxon>
        <taxon>Lactobacillales</taxon>
        <taxon>Lactobacillaceae</taxon>
        <taxon>Lactiplantibacillus</taxon>
    </lineage>
</organism>
<dbReference type="PATRIC" id="fig|1590.142.peg.1577"/>
<reference evidence="3 5" key="1">
    <citation type="submission" date="2016-03" db="EMBL/GenBank/DDBJ databases">
        <title>Comparative genomics of 54 Lactobacillus plantarum strains reveals genomic uncoupling from niche constraints.</title>
        <authorList>
            <person name="Martino M.E."/>
        </authorList>
    </citation>
    <scope>NUCLEOTIDE SEQUENCE [LARGE SCALE GENOMIC DNA]</scope>
    <source>
        <strain evidence="3 5">19.1</strain>
    </source>
</reference>
<evidence type="ECO:0000313" key="5">
    <source>
        <dbReference type="Proteomes" id="UP000076882"/>
    </source>
</evidence>
<dbReference type="RefSeq" id="WP_003640479.1">
    <property type="nucleotide sequence ID" value="NZ_AP028153.1"/>
</dbReference>
<feature type="domain" description="UspA" evidence="2">
    <location>
        <begin position="1"/>
        <end position="144"/>
    </location>
</feature>
<dbReference type="InterPro" id="IPR014729">
    <property type="entry name" value="Rossmann-like_a/b/a_fold"/>
</dbReference>
<evidence type="ECO:0000313" key="3">
    <source>
        <dbReference type="EMBL" id="KZU91858.1"/>
    </source>
</evidence>
<evidence type="ECO:0000313" key="6">
    <source>
        <dbReference type="Proteomes" id="UP000595466"/>
    </source>
</evidence>
<dbReference type="Gene3D" id="3.40.50.620">
    <property type="entry name" value="HUPs"/>
    <property type="match status" value="1"/>
</dbReference>
<dbReference type="AlphaFoldDB" id="A0A0G9GNL8"/>
<dbReference type="PANTHER" id="PTHR46268:SF6">
    <property type="entry name" value="UNIVERSAL STRESS PROTEIN UP12"/>
    <property type="match status" value="1"/>
</dbReference>
<name>A0A0G9GNL8_LACPN</name>
<dbReference type="SUPFAM" id="SSF52402">
    <property type="entry name" value="Adenine nucleotide alpha hydrolases-like"/>
    <property type="match status" value="1"/>
</dbReference>
<dbReference type="PRINTS" id="PR01438">
    <property type="entry name" value="UNVRSLSTRESS"/>
</dbReference>
<reference evidence="4 6" key="2">
    <citation type="submission" date="2020-12" db="EMBL/GenBank/DDBJ databases">
        <title>Whole genome sequencing of Lactobacillus plantarum PC518.</title>
        <authorList>
            <person name="Guo Q."/>
        </authorList>
    </citation>
    <scope>NUCLEOTIDE SEQUENCE [LARGE SCALE GENOMIC DNA]</scope>
    <source>
        <strain evidence="4 6">PC518</strain>
    </source>
</reference>
<dbReference type="CDD" id="cd00293">
    <property type="entry name" value="USP-like"/>
    <property type="match status" value="1"/>
</dbReference>
<dbReference type="Proteomes" id="UP000595466">
    <property type="component" value="Chromosome"/>
</dbReference>
<gene>
    <name evidence="4" type="ORF">JH395_07890</name>
    <name evidence="3" type="ORF">Lp19_3144</name>
</gene>
<evidence type="ECO:0000259" key="2">
    <source>
        <dbReference type="Pfam" id="PF00582"/>
    </source>
</evidence>
<comment type="similarity">
    <text evidence="1">Belongs to the universal stress protein A family.</text>
</comment>
<dbReference type="EMBL" id="LUXM01000040">
    <property type="protein sequence ID" value="KZU91858.1"/>
    <property type="molecule type" value="Genomic_DNA"/>
</dbReference>